<evidence type="ECO:0000259" key="2">
    <source>
        <dbReference type="PROSITE" id="PS50011"/>
    </source>
</evidence>
<protein>
    <submittedName>
        <fullName evidence="3">Protein kinase domain-containing protein</fullName>
    </submittedName>
</protein>
<reference evidence="3" key="1">
    <citation type="submission" date="2019-11" db="UniProtKB">
        <authorList>
            <consortium name="WormBaseParasite"/>
        </authorList>
    </citation>
    <scope>IDENTIFICATION</scope>
</reference>
<dbReference type="WBParaSite" id="MCU_010723-RA">
    <property type="protein sequence ID" value="MCU_010723-RA"/>
    <property type="gene ID" value="MCU_010723"/>
</dbReference>
<proteinExistence type="inferred from homology"/>
<dbReference type="GO" id="GO:0004672">
    <property type="term" value="F:protein kinase activity"/>
    <property type="evidence" value="ECO:0007669"/>
    <property type="project" value="InterPro"/>
</dbReference>
<sequence>MGATVSSSLGNQKIDESALVFTGTINACPLFTIKSCVCRNVVFKETTIIQYTKDSDMNFPDKLRTSTTLKAIVNTEFSYERLVEQTLRVKHLSHPSVIRVSSNAFSPNLSALFLVSEPSLALQDLLKTVTKDEFLAGLQSVLQAMDFLHSRASVSHNNIDIPSLFVDSRKKWKLGLFEYSCNFQELSQNRLEVLEALKGRTEDVKATKISESAFHAYDIYCFSRMVHEQLQNLNFDISDLQTVLERSGSHASPRQRPSAAQLLNHSAFKGPYSYLLSFLSDYVLKSDNERFHFFGKFPTLARQIPEELLCSSIIPLILVPSVFTDFPTKSVIQHLLTPYKEETSIGLVSEDAFRRLIVPHISRLFRHHELTTRLLLLQHFHAYARLMGRSTLEGIVLPEVWYCKCLSNMWFYL</sequence>
<accession>A0A5K3FWQ0</accession>
<dbReference type="InterPro" id="IPR000719">
    <property type="entry name" value="Prot_kinase_dom"/>
</dbReference>
<dbReference type="Gene3D" id="1.25.10.10">
    <property type="entry name" value="Leucine-rich Repeat Variant"/>
    <property type="match status" value="1"/>
</dbReference>
<dbReference type="PANTHER" id="PTHR12984:SF15">
    <property type="entry name" value="PROTEIN-ASSOCIATING WITH THE CARBOXYL-TERMINAL DOMAIN OF EZRIN"/>
    <property type="match status" value="1"/>
</dbReference>
<dbReference type="GO" id="GO:0005524">
    <property type="term" value="F:ATP binding"/>
    <property type="evidence" value="ECO:0007669"/>
    <property type="project" value="InterPro"/>
</dbReference>
<dbReference type="InterPro" id="IPR011989">
    <property type="entry name" value="ARM-like"/>
</dbReference>
<name>A0A5K3FWQ0_MESCO</name>
<dbReference type="Gene3D" id="1.10.510.10">
    <property type="entry name" value="Transferase(Phosphotransferase) domain 1"/>
    <property type="match status" value="1"/>
</dbReference>
<dbReference type="SUPFAM" id="SSF56112">
    <property type="entry name" value="Protein kinase-like (PK-like)"/>
    <property type="match status" value="1"/>
</dbReference>
<organism evidence="3">
    <name type="scientific">Mesocestoides corti</name>
    <name type="common">Flatworm</name>
    <dbReference type="NCBI Taxonomy" id="53468"/>
    <lineage>
        <taxon>Eukaryota</taxon>
        <taxon>Metazoa</taxon>
        <taxon>Spiralia</taxon>
        <taxon>Lophotrochozoa</taxon>
        <taxon>Platyhelminthes</taxon>
        <taxon>Cestoda</taxon>
        <taxon>Eucestoda</taxon>
        <taxon>Cyclophyllidea</taxon>
        <taxon>Mesocestoididae</taxon>
        <taxon>Mesocestoides</taxon>
    </lineage>
</organism>
<dbReference type="PROSITE" id="PS50011">
    <property type="entry name" value="PROTEIN_KINASE_DOM"/>
    <property type="match status" value="1"/>
</dbReference>
<evidence type="ECO:0000313" key="3">
    <source>
        <dbReference type="WBParaSite" id="MCU_010723-RA"/>
    </source>
</evidence>
<dbReference type="AlphaFoldDB" id="A0A5K3FWQ0"/>
<dbReference type="PANTHER" id="PTHR12984">
    <property type="entry name" value="SCY1-RELATED S/T PROTEIN KINASE-LIKE"/>
    <property type="match status" value="1"/>
</dbReference>
<dbReference type="InterPro" id="IPR051177">
    <property type="entry name" value="CIK-Related_Protein"/>
</dbReference>
<feature type="domain" description="Protein kinase" evidence="2">
    <location>
        <begin position="1"/>
        <end position="268"/>
    </location>
</feature>
<comment type="similarity">
    <text evidence="1">Belongs to the protein kinase superfamily.</text>
</comment>
<dbReference type="InterPro" id="IPR011009">
    <property type="entry name" value="Kinase-like_dom_sf"/>
</dbReference>
<evidence type="ECO:0000256" key="1">
    <source>
        <dbReference type="ARBA" id="ARBA00038349"/>
    </source>
</evidence>